<organism evidence="1 2">
    <name type="scientific">Mythimna unipuncta nucleopolyhedrovirus</name>
    <dbReference type="NCBI Taxonomy" id="447897"/>
    <lineage>
        <taxon>Viruses</taxon>
        <taxon>Viruses incertae sedis</taxon>
        <taxon>Naldaviricetes</taxon>
        <taxon>Lefavirales</taxon>
        <taxon>Baculoviridae</taxon>
        <taxon>Alphabaculovirus</taxon>
    </lineage>
</organism>
<dbReference type="RefSeq" id="YP_009666691.1">
    <property type="nucleotide sequence ID" value="NC_043530.1"/>
</dbReference>
<dbReference type="Proteomes" id="UP000297194">
    <property type="component" value="Segment"/>
</dbReference>
<name>A0A2K9VS58_9ABAC</name>
<keyword evidence="2" id="KW-1185">Reference proteome</keyword>
<protein>
    <submittedName>
        <fullName evidence="1">Uncharacterized protein</fullName>
    </submittedName>
</protein>
<evidence type="ECO:0000313" key="2">
    <source>
        <dbReference type="Proteomes" id="UP000297194"/>
    </source>
</evidence>
<dbReference type="EMBL" id="MF375894">
    <property type="protein sequence ID" value="AUV65298.1"/>
    <property type="molecule type" value="Genomic_DNA"/>
</dbReference>
<accession>A0A2K9VS58</accession>
<reference evidence="1" key="1">
    <citation type="journal article" date="2017" name="Virus Genes">
        <title>The complete genome sequence of a third distinct baculovirus isolated from the true armyworm, Mythimna unipuncta, contains two copies of the lef-7 gene.</title>
        <authorList>
            <person name="Harrison R.L."/>
            <person name="Mowery J.D."/>
            <person name="Rowley D.L."/>
            <person name="Bauchan G.R."/>
            <person name="Theilmann D.A."/>
            <person name="Rohrmann G.F."/>
            <person name="Erlandson M.A."/>
        </authorList>
    </citation>
    <scope>NUCLEOTIDE SEQUENCE [LARGE SCALE GENOMIC DNA]</scope>
    <source>
        <strain evidence="1">#7</strain>
    </source>
</reference>
<evidence type="ECO:0000313" key="1">
    <source>
        <dbReference type="EMBL" id="AUV65298.1"/>
    </source>
</evidence>
<sequence length="229" mass="26686">MQTSLFKYYKNPKPLHTLLELSMAKLPSSLPMTKFASLRNKLDSCRYCGKIYIRHVSSLCKDCRQCNLCGLSTRVAERDYTIDNISRVRYLKHPPRVHPNLFPFGLMFRGGRAFERRRRSPRSTCNLCFDVWKRRPFCGCCKISRKLYEVPLYNSVTGKKMTGTKCEMCIRDERCYECGQHYYNLATDSKLDEMRFVSVYSETLLEDGCPTARTMCGACWFKNFGNATK</sequence>
<proteinExistence type="predicted"/>
<dbReference type="GeneID" id="40526971"/>
<dbReference type="KEGG" id="vg:40526971"/>